<dbReference type="SUPFAM" id="SSF48498">
    <property type="entry name" value="Tetracyclin repressor-like, C-terminal domain"/>
    <property type="match status" value="1"/>
</dbReference>
<dbReference type="Proteomes" id="UP001163203">
    <property type="component" value="Chromosome"/>
</dbReference>
<keyword evidence="3" id="KW-0804">Transcription</keyword>
<dbReference type="PANTHER" id="PTHR30055">
    <property type="entry name" value="HTH-TYPE TRANSCRIPTIONAL REGULATOR RUTR"/>
    <property type="match status" value="1"/>
</dbReference>
<dbReference type="Pfam" id="PF00440">
    <property type="entry name" value="TetR_N"/>
    <property type="match status" value="1"/>
</dbReference>
<dbReference type="Pfam" id="PF16859">
    <property type="entry name" value="TetR_C_11"/>
    <property type="match status" value="1"/>
</dbReference>
<protein>
    <submittedName>
        <fullName evidence="6">TetR/AcrR family transcriptional regulator</fullName>
    </submittedName>
</protein>
<feature type="DNA-binding region" description="H-T-H motif" evidence="4">
    <location>
        <begin position="29"/>
        <end position="48"/>
    </location>
</feature>
<dbReference type="PRINTS" id="PR00455">
    <property type="entry name" value="HTHTETR"/>
</dbReference>
<keyword evidence="7" id="KW-1185">Reference proteome</keyword>
<organism evidence="6 7">
    <name type="scientific">Amycolatopsis cynarae</name>
    <dbReference type="NCBI Taxonomy" id="2995223"/>
    <lineage>
        <taxon>Bacteria</taxon>
        <taxon>Bacillati</taxon>
        <taxon>Actinomycetota</taxon>
        <taxon>Actinomycetes</taxon>
        <taxon>Pseudonocardiales</taxon>
        <taxon>Pseudonocardiaceae</taxon>
        <taxon>Amycolatopsis</taxon>
    </lineage>
</organism>
<dbReference type="InterPro" id="IPR036271">
    <property type="entry name" value="Tet_transcr_reg_TetR-rel_C_sf"/>
</dbReference>
<evidence type="ECO:0000313" key="6">
    <source>
        <dbReference type="EMBL" id="WAL68850.1"/>
    </source>
</evidence>
<keyword evidence="1" id="KW-0805">Transcription regulation</keyword>
<dbReference type="SUPFAM" id="SSF46689">
    <property type="entry name" value="Homeodomain-like"/>
    <property type="match status" value="1"/>
</dbReference>
<dbReference type="InterPro" id="IPR023772">
    <property type="entry name" value="DNA-bd_HTH_TetR-type_CS"/>
</dbReference>
<sequence length="192" mass="20685">MTERGAAREEAILGATLALLAEVGYDRMTMDAVAARARASKATIYRRWPGKADLVVAAVRRRSGPPAADPPDTGTLRGDLIAVLDLMRTTLDGQDSALLFGLLLAMRRDPELARAVRDQVVGDKGVVFGEVFRRAVARGELPPGLDAGAFAEIGSAMLFHRLFVTGEPLDEAFAAHLTDDILLPLLKHESRQ</sequence>
<dbReference type="InterPro" id="IPR011075">
    <property type="entry name" value="TetR_C"/>
</dbReference>
<reference evidence="6" key="1">
    <citation type="submission" date="2022-11" db="EMBL/GenBank/DDBJ databases">
        <authorList>
            <person name="Mo P."/>
        </authorList>
    </citation>
    <scope>NUCLEOTIDE SEQUENCE</scope>
    <source>
        <strain evidence="6">HUAS 11-8</strain>
    </source>
</reference>
<accession>A0ABY7B913</accession>
<dbReference type="InterPro" id="IPR009057">
    <property type="entry name" value="Homeodomain-like_sf"/>
</dbReference>
<dbReference type="RefSeq" id="WP_268758942.1">
    <property type="nucleotide sequence ID" value="NZ_CP113836.1"/>
</dbReference>
<keyword evidence="2 4" id="KW-0238">DNA-binding</keyword>
<dbReference type="PANTHER" id="PTHR30055:SF149">
    <property type="entry name" value="TETR-FAMILY TRANSCRIPTIONAL REGULATOR"/>
    <property type="match status" value="1"/>
</dbReference>
<evidence type="ECO:0000256" key="3">
    <source>
        <dbReference type="ARBA" id="ARBA00023163"/>
    </source>
</evidence>
<evidence type="ECO:0000256" key="1">
    <source>
        <dbReference type="ARBA" id="ARBA00023015"/>
    </source>
</evidence>
<name>A0ABY7B913_9PSEU</name>
<gene>
    <name evidence="6" type="ORF">ORV05_14135</name>
</gene>
<dbReference type="InterPro" id="IPR050109">
    <property type="entry name" value="HTH-type_TetR-like_transc_reg"/>
</dbReference>
<dbReference type="Gene3D" id="1.10.10.60">
    <property type="entry name" value="Homeodomain-like"/>
    <property type="match status" value="1"/>
</dbReference>
<dbReference type="PROSITE" id="PS50977">
    <property type="entry name" value="HTH_TETR_2"/>
    <property type="match status" value="1"/>
</dbReference>
<dbReference type="EMBL" id="CP113836">
    <property type="protein sequence ID" value="WAL68850.1"/>
    <property type="molecule type" value="Genomic_DNA"/>
</dbReference>
<evidence type="ECO:0000256" key="2">
    <source>
        <dbReference type="ARBA" id="ARBA00023125"/>
    </source>
</evidence>
<proteinExistence type="predicted"/>
<dbReference type="InterPro" id="IPR001647">
    <property type="entry name" value="HTH_TetR"/>
</dbReference>
<dbReference type="PROSITE" id="PS01081">
    <property type="entry name" value="HTH_TETR_1"/>
    <property type="match status" value="1"/>
</dbReference>
<dbReference type="Gene3D" id="1.10.357.10">
    <property type="entry name" value="Tetracycline Repressor, domain 2"/>
    <property type="match status" value="1"/>
</dbReference>
<feature type="domain" description="HTH tetR-type" evidence="5">
    <location>
        <begin position="6"/>
        <end position="66"/>
    </location>
</feature>
<evidence type="ECO:0000313" key="7">
    <source>
        <dbReference type="Proteomes" id="UP001163203"/>
    </source>
</evidence>
<evidence type="ECO:0000256" key="4">
    <source>
        <dbReference type="PROSITE-ProRule" id="PRU00335"/>
    </source>
</evidence>
<evidence type="ECO:0000259" key="5">
    <source>
        <dbReference type="PROSITE" id="PS50977"/>
    </source>
</evidence>